<evidence type="ECO:0000256" key="1">
    <source>
        <dbReference type="SAM" id="MobiDB-lite"/>
    </source>
</evidence>
<feature type="region of interest" description="Disordered" evidence="1">
    <location>
        <begin position="113"/>
        <end position="132"/>
    </location>
</feature>
<comment type="caution">
    <text evidence="2">The sequence shown here is derived from an EMBL/GenBank/DDBJ whole genome shotgun (WGS) entry which is preliminary data.</text>
</comment>
<proteinExistence type="predicted"/>
<gene>
    <name evidence="2" type="primary">Necator_chrX.g25727</name>
    <name evidence="2" type="ORF">RB195_025561</name>
</gene>
<sequence>MQLEKENVIFERSYLGRKVPSKFNTAIQYKTQEEERINDMVTRNHRGSLEDARDSPIETVLSLTITATALLGCDQLWHFLNTALPRHTIPSGLKLIPSKLGYLLTGRQRTAEEQEGLANASRKRSMRTPEASESLRLLPNNTVFTYTTLPDFENELSRWDKYWTMDSARVCELADRRNDGYYVRLPYKEELALLPSNKTIALKRLTDTFAILRSRPDIMQQYQQTIDSQLKAGIIEIVPNDHSPQDQLHYVSHQTMITP</sequence>
<organism evidence="2 3">
    <name type="scientific">Necator americanus</name>
    <name type="common">Human hookworm</name>
    <dbReference type="NCBI Taxonomy" id="51031"/>
    <lineage>
        <taxon>Eukaryota</taxon>
        <taxon>Metazoa</taxon>
        <taxon>Ecdysozoa</taxon>
        <taxon>Nematoda</taxon>
        <taxon>Chromadorea</taxon>
        <taxon>Rhabditida</taxon>
        <taxon>Rhabditina</taxon>
        <taxon>Rhabditomorpha</taxon>
        <taxon>Strongyloidea</taxon>
        <taxon>Ancylostomatidae</taxon>
        <taxon>Bunostominae</taxon>
        <taxon>Necator</taxon>
    </lineage>
</organism>
<dbReference type="Proteomes" id="UP001303046">
    <property type="component" value="Unassembled WGS sequence"/>
</dbReference>
<protein>
    <submittedName>
        <fullName evidence="2">Uncharacterized protein</fullName>
    </submittedName>
</protein>
<evidence type="ECO:0000313" key="2">
    <source>
        <dbReference type="EMBL" id="KAK6765726.1"/>
    </source>
</evidence>
<reference evidence="2 3" key="1">
    <citation type="submission" date="2023-08" db="EMBL/GenBank/DDBJ databases">
        <title>A Necator americanus chromosomal reference genome.</title>
        <authorList>
            <person name="Ilik V."/>
            <person name="Petrzelkova K.J."/>
            <person name="Pardy F."/>
            <person name="Fuh T."/>
            <person name="Niatou-Singa F.S."/>
            <person name="Gouil Q."/>
            <person name="Baker L."/>
            <person name="Ritchie M.E."/>
            <person name="Jex A.R."/>
            <person name="Gazzola D."/>
            <person name="Li H."/>
            <person name="Toshio Fujiwara R."/>
            <person name="Zhan B."/>
            <person name="Aroian R.V."/>
            <person name="Pafco B."/>
            <person name="Schwarz E.M."/>
        </authorList>
    </citation>
    <scope>NUCLEOTIDE SEQUENCE [LARGE SCALE GENOMIC DNA]</scope>
    <source>
        <strain evidence="2 3">Aroian</strain>
        <tissue evidence="2">Whole animal</tissue>
    </source>
</reference>
<evidence type="ECO:0000313" key="3">
    <source>
        <dbReference type="Proteomes" id="UP001303046"/>
    </source>
</evidence>
<accession>A0ABR1ESV7</accession>
<dbReference type="EMBL" id="JAVFWL010000006">
    <property type="protein sequence ID" value="KAK6765726.1"/>
    <property type="molecule type" value="Genomic_DNA"/>
</dbReference>
<name>A0ABR1ESV7_NECAM</name>
<keyword evidence="3" id="KW-1185">Reference proteome</keyword>